<evidence type="ECO:0000313" key="2">
    <source>
        <dbReference type="EMBL" id="PFX20692.1"/>
    </source>
</evidence>
<dbReference type="InterPro" id="IPR029034">
    <property type="entry name" value="Cystine-knot_cytokine"/>
</dbReference>
<dbReference type="OrthoDB" id="8878063at2759"/>
<sequence length="348" mass="39145">MCPATRLDTYLPFLSASQSCSRNRSPCRLFIHLFIPLDQAIERTAKKFSESETKMLLIISIFVLELLDVTVSAQKAKSLPNVFCQPHETIIPVDPTNYGYYPFYVNLHRCSGSANSASPKVQHCVAQRYEEINVEVHSRAANFRTIFTMQNHTSCTHKCVASPLDCDLAVQDWDENECACKCRYLEGPPKELACKKGFSWNQFQCKCVCARPVEFCPVNMEWSNTACGCVCNQTVLELCEWGKKSLNASTCECEGPKTIVTNTVLGKRNVEITNWKHLVLYMVGEFVVLFLLFDLILYYNHGSGIICKACRCLRRATSNNGQEVAYTETSNGFNASGNQSPTIEIKQS</sequence>
<dbReference type="EMBL" id="LSMT01000307">
    <property type="protein sequence ID" value="PFX20692.1"/>
    <property type="molecule type" value="Genomic_DNA"/>
</dbReference>
<organism evidence="2 3">
    <name type="scientific">Stylophora pistillata</name>
    <name type="common">Smooth cauliflower coral</name>
    <dbReference type="NCBI Taxonomy" id="50429"/>
    <lineage>
        <taxon>Eukaryota</taxon>
        <taxon>Metazoa</taxon>
        <taxon>Cnidaria</taxon>
        <taxon>Anthozoa</taxon>
        <taxon>Hexacorallia</taxon>
        <taxon>Scleractinia</taxon>
        <taxon>Astrocoeniina</taxon>
        <taxon>Pocilloporidae</taxon>
        <taxon>Stylophora</taxon>
    </lineage>
</organism>
<evidence type="ECO:0000313" key="3">
    <source>
        <dbReference type="Proteomes" id="UP000225706"/>
    </source>
</evidence>
<dbReference type="SUPFAM" id="SSF57501">
    <property type="entry name" value="Cystine-knot cytokines"/>
    <property type="match status" value="1"/>
</dbReference>
<keyword evidence="1" id="KW-1133">Transmembrane helix</keyword>
<keyword evidence="1" id="KW-0472">Membrane</keyword>
<gene>
    <name evidence="2" type="ORF">AWC38_SpisGene14853</name>
</gene>
<reference evidence="3" key="1">
    <citation type="journal article" date="2017" name="bioRxiv">
        <title>Comparative analysis of the genomes of Stylophora pistillata and Acropora digitifera provides evidence for extensive differences between species of corals.</title>
        <authorList>
            <person name="Voolstra C.R."/>
            <person name="Li Y."/>
            <person name="Liew Y.J."/>
            <person name="Baumgarten S."/>
            <person name="Zoccola D."/>
            <person name="Flot J.-F."/>
            <person name="Tambutte S."/>
            <person name="Allemand D."/>
            <person name="Aranda M."/>
        </authorList>
    </citation>
    <scope>NUCLEOTIDE SEQUENCE [LARGE SCALE GENOMIC DNA]</scope>
</reference>
<protein>
    <submittedName>
        <fullName evidence="2">Uncharacterized protein</fullName>
    </submittedName>
</protein>
<keyword evidence="3" id="KW-1185">Reference proteome</keyword>
<dbReference type="AlphaFoldDB" id="A0A2B4RWU5"/>
<dbReference type="Gene3D" id="2.10.90.10">
    <property type="entry name" value="Cystine-knot cytokines"/>
    <property type="match status" value="1"/>
</dbReference>
<feature type="transmembrane region" description="Helical" evidence="1">
    <location>
        <begin position="278"/>
        <end position="299"/>
    </location>
</feature>
<keyword evidence="1" id="KW-0812">Transmembrane</keyword>
<comment type="caution">
    <text evidence="2">The sequence shown here is derived from an EMBL/GenBank/DDBJ whole genome shotgun (WGS) entry which is preliminary data.</text>
</comment>
<dbReference type="Proteomes" id="UP000225706">
    <property type="component" value="Unassembled WGS sequence"/>
</dbReference>
<evidence type="ECO:0000256" key="1">
    <source>
        <dbReference type="SAM" id="Phobius"/>
    </source>
</evidence>
<dbReference type="PROSITE" id="PS51257">
    <property type="entry name" value="PROKAR_LIPOPROTEIN"/>
    <property type="match status" value="1"/>
</dbReference>
<proteinExistence type="predicted"/>
<name>A0A2B4RWU5_STYPI</name>
<accession>A0A2B4RWU5</accession>